<feature type="domain" description="OmpR/PhoB-type" evidence="3">
    <location>
        <begin position="1"/>
        <end position="32"/>
    </location>
</feature>
<evidence type="ECO:0000259" key="3">
    <source>
        <dbReference type="PROSITE" id="PS51755"/>
    </source>
</evidence>
<dbReference type="InterPro" id="IPR036388">
    <property type="entry name" value="WH-like_DNA-bd_sf"/>
</dbReference>
<dbReference type="InterPro" id="IPR001867">
    <property type="entry name" value="OmpR/PhoB-type_DNA-bd"/>
</dbReference>
<keyword evidence="5" id="KW-1185">Reference proteome</keyword>
<evidence type="ECO:0000256" key="2">
    <source>
        <dbReference type="PROSITE-ProRule" id="PRU01091"/>
    </source>
</evidence>
<dbReference type="Pfam" id="PF00486">
    <property type="entry name" value="Trans_reg_C"/>
    <property type="match status" value="1"/>
</dbReference>
<proteinExistence type="predicted"/>
<dbReference type="InterPro" id="IPR016032">
    <property type="entry name" value="Sig_transdc_resp-reg_C-effctor"/>
</dbReference>
<accession>A0ABN3WJ04</accession>
<dbReference type="PROSITE" id="PS51755">
    <property type="entry name" value="OMPR_PHOB"/>
    <property type="match status" value="1"/>
</dbReference>
<dbReference type="EMBL" id="BAAAXZ010000039">
    <property type="protein sequence ID" value="GAA2916622.1"/>
    <property type="molecule type" value="Genomic_DNA"/>
</dbReference>
<dbReference type="SUPFAM" id="SSF46894">
    <property type="entry name" value="C-terminal effector domain of the bipartite response regulators"/>
    <property type="match status" value="1"/>
</dbReference>
<gene>
    <name evidence="4" type="ORF">GCM10020221_10710</name>
</gene>
<dbReference type="Proteomes" id="UP001501102">
    <property type="component" value="Unassembled WGS sequence"/>
</dbReference>
<name>A0ABN3WJ04_STRTU</name>
<comment type="caution">
    <text evidence="4">The sequence shown here is derived from an EMBL/GenBank/DDBJ whole genome shotgun (WGS) entry which is preliminary data.</text>
</comment>
<evidence type="ECO:0000313" key="5">
    <source>
        <dbReference type="Proteomes" id="UP001501102"/>
    </source>
</evidence>
<dbReference type="Gene3D" id="1.10.10.10">
    <property type="entry name" value="Winged helix-like DNA-binding domain superfamily/Winged helix DNA-binding domain"/>
    <property type="match status" value="1"/>
</dbReference>
<evidence type="ECO:0000313" key="4">
    <source>
        <dbReference type="EMBL" id="GAA2916622.1"/>
    </source>
</evidence>
<keyword evidence="1 2" id="KW-0238">DNA-binding</keyword>
<feature type="DNA-binding region" description="OmpR/PhoB-type" evidence="2">
    <location>
        <begin position="1"/>
        <end position="32"/>
    </location>
</feature>
<reference evidence="4 5" key="1">
    <citation type="journal article" date="2019" name="Int. J. Syst. Evol. Microbiol.">
        <title>The Global Catalogue of Microorganisms (GCM) 10K type strain sequencing project: providing services to taxonomists for standard genome sequencing and annotation.</title>
        <authorList>
            <consortium name="The Broad Institute Genomics Platform"/>
            <consortium name="The Broad Institute Genome Sequencing Center for Infectious Disease"/>
            <person name="Wu L."/>
            <person name="Ma J."/>
        </authorList>
    </citation>
    <scope>NUCLEOTIDE SEQUENCE [LARGE SCALE GENOMIC DNA]</scope>
    <source>
        <strain evidence="4 5">JCM 4087</strain>
    </source>
</reference>
<organism evidence="4 5">
    <name type="scientific">Streptomyces thioluteus</name>
    <dbReference type="NCBI Taxonomy" id="66431"/>
    <lineage>
        <taxon>Bacteria</taxon>
        <taxon>Bacillati</taxon>
        <taxon>Actinomycetota</taxon>
        <taxon>Actinomycetes</taxon>
        <taxon>Kitasatosporales</taxon>
        <taxon>Streptomycetaceae</taxon>
        <taxon>Streptomyces</taxon>
    </lineage>
</organism>
<sequence>MHISWLRKKLGDDAANPRYIATVRGRRLPVREELTAQRTGTEAPPCAVD</sequence>
<evidence type="ECO:0000256" key="1">
    <source>
        <dbReference type="ARBA" id="ARBA00023125"/>
    </source>
</evidence>
<protein>
    <recommendedName>
        <fullName evidence="3">OmpR/PhoB-type domain-containing protein</fullName>
    </recommendedName>
</protein>